<feature type="compositionally biased region" description="Low complexity" evidence="1">
    <location>
        <begin position="93"/>
        <end position="103"/>
    </location>
</feature>
<feature type="region of interest" description="Disordered" evidence="1">
    <location>
        <begin position="356"/>
        <end position="409"/>
    </location>
</feature>
<dbReference type="PANTHER" id="PTHR28190">
    <property type="entry name" value="NUCLEAR MIGRATION PROTEIN NUM1"/>
    <property type="match status" value="1"/>
</dbReference>
<dbReference type="OrthoDB" id="2149224at2759"/>
<feature type="compositionally biased region" description="Basic and acidic residues" evidence="1">
    <location>
        <begin position="48"/>
        <end position="61"/>
    </location>
</feature>
<name>A0A9P7BUP8_RHIOR</name>
<feature type="compositionally biased region" description="Basic and acidic residues" evidence="1">
    <location>
        <begin position="901"/>
        <end position="919"/>
    </location>
</feature>
<feature type="compositionally biased region" description="Polar residues" evidence="1">
    <location>
        <begin position="8"/>
        <end position="41"/>
    </location>
</feature>
<feature type="compositionally biased region" description="Low complexity" evidence="1">
    <location>
        <begin position="142"/>
        <end position="153"/>
    </location>
</feature>
<dbReference type="InterPro" id="IPR001849">
    <property type="entry name" value="PH_domain"/>
</dbReference>
<sequence>MSTPPPQHSLSLPTSASTTNERVLPTPSSSTIVRQPVHQNSKLQMQRQELEQQLAEKKRQLEGSSSGIGKNVLARQVSQIEEKIKELENQKYEPLSSESPLSSERLKNLERDLADYRKPPGMRNKKESFGQQRAPMTTGLDLLPSPTASSLLPPHHDSTTLLPLPPPPTGSTPTKRRSKVPNTDRRNTDIEFATEIGQGLLLEVRKMQALLQEKEEQLRTLENQKADLERAAEAMAKQMRQKEENEEKLKEETWNLELAKQELTISVTELQQNLNKANVEQNKLAKQVNELRSEIEQLRAREEKLNSTIEAMKNRHEQDMSSMRRHTAALQREKSDQTKQIEALTSELAVAKAQSRIVKHVTSDPEVSTRSELSEDQAPSIAATKDETSPTSSPPPSPKQPPTRSQAMEVETLKTSLAHAHRMVSNLRSNLHKEKSEKFELKKLLAESQEMIEQLQNDPRMWVDANTVRSSKDDSKRTHKTPKRRGKKPGDSSSKRGNFKAASSRVEDPDSVYSYSSISDDNDNDSGDDSENDMPISPIDMNHVGFTSLSSELSQSRMPQKPIVVDVEVNTDPVTIQEVLLGDNEALNRTKDDSLKQITDDLRTRDATAAAAAIIAGTILPTKSGVEIFTQTEFKSEGVESFVQTAALPSMSLSTQTEDSEPASTPTSAPVHISMQTEDKSEGIENFVQTCFNPKLAIGISAQTEAESEGIEKLVQTTPVSAVSLPTQTECGQISEASVEAEAESHEMFSQTVGNESTETVKQQQLDAQHNIERTDAEAQTSSVEVKDAHVQYDVGMLERPSVLPLSSSQLTKRPLSDDEEDDNSFYYDATSDINHSKPSSRNTLASLAGLSEIGSNQSLNERLGDKKPSTPRMSRTDLLNASKPTSIHAVLGNKLDVSTENEKKGTADANKNDEDKKVYSKKETDSLIATAVAIALAKAKENKDNKESNRDSAVINLPEKSNITEDVNKDEEEDNGFGSVMVHIPQDKDTIIKPTEQKPSSPELTNGPSIVHEQEPEEQKSNEEDIPERPTSPPPSSLLSRALSPKNKGKMPDLDGDYQRSLHRTPASMSSMSTANTRDQLRSVASSHFDNRSINATDPRMISLVTKTMIGDWLWKNTRKTMGGGISENKHQRYFWIHPYSRTLYWSNKTPGLDGNNTKAKSALIENITVIPNHSASPEGLPNVSLLIQTSHRQLRLTAPTMEKHDAWFESISHLLSRNAESSIRPPSSRNTNVKSVASTASSSLLQRASLRRLHDMFYQPSVSTTTATHRTESTSPDYEDDPLEDVRMCCNGKHHVSKLEREHNHRRQYRKRTSRIPPNH</sequence>
<dbReference type="EMBL" id="JAANQT010000300">
    <property type="protein sequence ID" value="KAG1312259.1"/>
    <property type="molecule type" value="Genomic_DNA"/>
</dbReference>
<evidence type="ECO:0000259" key="2">
    <source>
        <dbReference type="PROSITE" id="PS50003"/>
    </source>
</evidence>
<organism evidence="3 4">
    <name type="scientific">Rhizopus oryzae</name>
    <name type="common">Mucormycosis agent</name>
    <name type="synonym">Rhizopus arrhizus var. delemar</name>
    <dbReference type="NCBI Taxonomy" id="64495"/>
    <lineage>
        <taxon>Eukaryota</taxon>
        <taxon>Fungi</taxon>
        <taxon>Fungi incertae sedis</taxon>
        <taxon>Mucoromycota</taxon>
        <taxon>Mucoromycotina</taxon>
        <taxon>Mucoromycetes</taxon>
        <taxon>Mucorales</taxon>
        <taxon>Mucorineae</taxon>
        <taxon>Rhizopodaceae</taxon>
        <taxon>Rhizopus</taxon>
    </lineage>
</organism>
<comment type="caution">
    <text evidence="3">The sequence shown here is derived from an EMBL/GenBank/DDBJ whole genome shotgun (WGS) entry which is preliminary data.</text>
</comment>
<dbReference type="GO" id="GO:0005739">
    <property type="term" value="C:mitochondrion"/>
    <property type="evidence" value="ECO:0007669"/>
    <property type="project" value="TreeGrafter"/>
</dbReference>
<feature type="compositionally biased region" description="Polar residues" evidence="1">
    <location>
        <begin position="832"/>
        <end position="842"/>
    </location>
</feature>
<feature type="region of interest" description="Disordered" evidence="1">
    <location>
        <begin position="1263"/>
        <end position="1287"/>
    </location>
</feature>
<feature type="compositionally biased region" description="Pro residues" evidence="1">
    <location>
        <begin position="392"/>
        <end position="401"/>
    </location>
</feature>
<feature type="region of interest" description="Disordered" evidence="1">
    <location>
        <begin position="86"/>
        <end position="188"/>
    </location>
</feature>
<feature type="compositionally biased region" description="Polar residues" evidence="1">
    <location>
        <begin position="872"/>
        <end position="886"/>
    </location>
</feature>
<dbReference type="Gene3D" id="1.10.287.1490">
    <property type="match status" value="1"/>
</dbReference>
<feature type="region of interest" description="Disordered" evidence="1">
    <location>
        <begin position="806"/>
        <end position="842"/>
    </location>
</feature>
<evidence type="ECO:0000256" key="1">
    <source>
        <dbReference type="SAM" id="MobiDB-lite"/>
    </source>
</evidence>
<dbReference type="GO" id="GO:0005938">
    <property type="term" value="C:cell cortex"/>
    <property type="evidence" value="ECO:0007669"/>
    <property type="project" value="InterPro"/>
</dbReference>
<feature type="region of interest" description="Disordered" evidence="1">
    <location>
        <begin position="857"/>
        <end position="919"/>
    </location>
</feature>
<feature type="compositionally biased region" description="Polar residues" evidence="1">
    <location>
        <begin position="998"/>
        <end position="1009"/>
    </location>
</feature>
<dbReference type="SUPFAM" id="SSF50729">
    <property type="entry name" value="PH domain-like"/>
    <property type="match status" value="1"/>
</dbReference>
<feature type="compositionally biased region" description="Basic and acidic residues" evidence="1">
    <location>
        <begin position="941"/>
        <end position="951"/>
    </location>
</feature>
<dbReference type="Proteomes" id="UP000716291">
    <property type="component" value="Unassembled WGS sequence"/>
</dbReference>
<feature type="region of interest" description="Disordered" evidence="1">
    <location>
        <begin position="315"/>
        <end position="339"/>
    </location>
</feature>
<feature type="region of interest" description="Disordered" evidence="1">
    <location>
        <begin position="1"/>
        <end position="73"/>
    </location>
</feature>
<feature type="compositionally biased region" description="Basic and acidic residues" evidence="1">
    <location>
        <begin position="104"/>
        <end position="128"/>
    </location>
</feature>
<dbReference type="InterPro" id="IPR024774">
    <property type="entry name" value="PH_dom-Mcp5-type"/>
</dbReference>
<dbReference type="SMART" id="SM00233">
    <property type="entry name" value="PH"/>
    <property type="match status" value="1"/>
</dbReference>
<reference evidence="3" key="1">
    <citation type="journal article" date="2020" name="Microb. Genom.">
        <title>Genetic diversity of clinical and environmental Mucorales isolates obtained from an investigation of mucormycosis cases among solid organ transplant recipients.</title>
        <authorList>
            <person name="Nguyen M.H."/>
            <person name="Kaul D."/>
            <person name="Muto C."/>
            <person name="Cheng S.J."/>
            <person name="Richter R.A."/>
            <person name="Bruno V.M."/>
            <person name="Liu G."/>
            <person name="Beyhan S."/>
            <person name="Sundermann A.J."/>
            <person name="Mounaud S."/>
            <person name="Pasculle A.W."/>
            <person name="Nierman W.C."/>
            <person name="Driscoll E."/>
            <person name="Cumbie R."/>
            <person name="Clancy C.J."/>
            <person name="Dupont C.L."/>
        </authorList>
    </citation>
    <scope>NUCLEOTIDE SEQUENCE</scope>
    <source>
        <strain evidence="3">GL11</strain>
    </source>
</reference>
<feature type="compositionally biased region" description="Basic residues" evidence="1">
    <location>
        <begin position="477"/>
        <end position="487"/>
    </location>
</feature>
<feature type="region of interest" description="Disordered" evidence="1">
    <location>
        <begin position="462"/>
        <end position="540"/>
    </location>
</feature>
<feature type="domain" description="PH" evidence="2">
    <location>
        <begin position="1108"/>
        <end position="1218"/>
    </location>
</feature>
<dbReference type="Pfam" id="PF12814">
    <property type="entry name" value="Mcp5_PH"/>
    <property type="match status" value="1"/>
</dbReference>
<evidence type="ECO:0000313" key="4">
    <source>
        <dbReference type="Proteomes" id="UP000716291"/>
    </source>
</evidence>
<feature type="compositionally biased region" description="Acidic residues" evidence="1">
    <location>
        <begin position="520"/>
        <end position="532"/>
    </location>
</feature>
<dbReference type="GO" id="GO:0015631">
    <property type="term" value="F:tubulin binding"/>
    <property type="evidence" value="ECO:0007669"/>
    <property type="project" value="TreeGrafter"/>
</dbReference>
<feature type="compositionally biased region" description="Basic and acidic residues" evidence="1">
    <location>
        <begin position="1051"/>
        <end position="1061"/>
    </location>
</feature>
<gene>
    <name evidence="3" type="ORF">G6F64_003170</name>
</gene>
<dbReference type="GO" id="GO:0032065">
    <property type="term" value="P:maintenance of protein location in cell cortex"/>
    <property type="evidence" value="ECO:0007669"/>
    <property type="project" value="InterPro"/>
</dbReference>
<dbReference type="PROSITE" id="PS50003">
    <property type="entry name" value="PH_DOMAIN"/>
    <property type="match status" value="1"/>
</dbReference>
<keyword evidence="4" id="KW-1185">Reference proteome</keyword>
<proteinExistence type="predicted"/>
<dbReference type="PANTHER" id="PTHR28190:SF1">
    <property type="entry name" value="NUCLEAR MIGRATION PROTEIN NUM1"/>
    <property type="match status" value="1"/>
</dbReference>
<protein>
    <recommendedName>
        <fullName evidence="2">PH domain-containing protein</fullName>
    </recommendedName>
</protein>
<feature type="region of interest" description="Disordered" evidence="1">
    <location>
        <begin position="941"/>
        <end position="1076"/>
    </location>
</feature>
<dbReference type="GO" id="GO:0000226">
    <property type="term" value="P:microtubule cytoskeleton organization"/>
    <property type="evidence" value="ECO:0007669"/>
    <property type="project" value="TreeGrafter"/>
</dbReference>
<dbReference type="GO" id="GO:0005543">
    <property type="term" value="F:phospholipid binding"/>
    <property type="evidence" value="ECO:0007669"/>
    <property type="project" value="InterPro"/>
</dbReference>
<feature type="compositionally biased region" description="Basic residues" evidence="1">
    <location>
        <begin position="1306"/>
        <end position="1316"/>
    </location>
</feature>
<feature type="region of interest" description="Disordered" evidence="1">
    <location>
        <begin position="1299"/>
        <end position="1322"/>
    </location>
</feature>
<feature type="compositionally biased region" description="Basic and acidic residues" evidence="1">
    <location>
        <begin position="1013"/>
        <end position="1024"/>
    </location>
</feature>
<dbReference type="InterPro" id="IPR053005">
    <property type="entry name" value="Nuclear_Pos-Cytoskel_Interact"/>
</dbReference>
<feature type="compositionally biased region" description="Basic and acidic residues" evidence="1">
    <location>
        <begin position="361"/>
        <end position="373"/>
    </location>
</feature>
<evidence type="ECO:0000313" key="3">
    <source>
        <dbReference type="EMBL" id="KAG1312259.1"/>
    </source>
</evidence>
<accession>A0A9P7BUP8</accession>